<feature type="coiled-coil region" evidence="1">
    <location>
        <begin position="8"/>
        <end position="35"/>
    </location>
</feature>
<accession>A0A7J6VRX7</accession>
<keyword evidence="4" id="KW-1185">Reference proteome</keyword>
<reference evidence="3 4" key="1">
    <citation type="submission" date="2020-06" db="EMBL/GenBank/DDBJ databases">
        <title>Transcriptomic and genomic resources for Thalictrum thalictroides and T. hernandezii: Facilitating candidate gene discovery in an emerging model plant lineage.</title>
        <authorList>
            <person name="Arias T."/>
            <person name="Riano-Pachon D.M."/>
            <person name="Di Stilio V.S."/>
        </authorList>
    </citation>
    <scope>NUCLEOTIDE SEQUENCE [LARGE SCALE GENOMIC DNA]</scope>
    <source>
        <strain evidence="4">cv. WT478/WT964</strain>
        <tissue evidence="3">Leaves</tissue>
    </source>
</reference>
<evidence type="ECO:0000313" key="4">
    <source>
        <dbReference type="Proteomes" id="UP000554482"/>
    </source>
</evidence>
<protein>
    <submittedName>
        <fullName evidence="3">Uncharacterized protein</fullName>
    </submittedName>
</protein>
<dbReference type="Proteomes" id="UP000554482">
    <property type="component" value="Unassembled WGS sequence"/>
</dbReference>
<evidence type="ECO:0000313" key="3">
    <source>
        <dbReference type="EMBL" id="KAF5186985.1"/>
    </source>
</evidence>
<dbReference type="AlphaFoldDB" id="A0A7J6VRX7"/>
<comment type="caution">
    <text evidence="3">The sequence shown here is derived from an EMBL/GenBank/DDBJ whole genome shotgun (WGS) entry which is preliminary data.</text>
</comment>
<sequence>MSSAEFGLAQVYVMKKQLKEKIKKDEEKQEKIGQNDVIKQSNSSFSFFNRTKKVHPNSRPSSKATN</sequence>
<proteinExistence type="predicted"/>
<keyword evidence="1" id="KW-0175">Coiled coil</keyword>
<gene>
    <name evidence="3" type="ORF">FRX31_023424</name>
</gene>
<name>A0A7J6VRX7_THATH</name>
<evidence type="ECO:0000256" key="2">
    <source>
        <dbReference type="SAM" id="MobiDB-lite"/>
    </source>
</evidence>
<evidence type="ECO:0000256" key="1">
    <source>
        <dbReference type="SAM" id="Coils"/>
    </source>
</evidence>
<dbReference type="PANTHER" id="PTHR34950:SF2">
    <property type="entry name" value="OS10G0364900 PROTEIN"/>
    <property type="match status" value="1"/>
</dbReference>
<organism evidence="3 4">
    <name type="scientific">Thalictrum thalictroides</name>
    <name type="common">Rue-anemone</name>
    <name type="synonym">Anemone thalictroides</name>
    <dbReference type="NCBI Taxonomy" id="46969"/>
    <lineage>
        <taxon>Eukaryota</taxon>
        <taxon>Viridiplantae</taxon>
        <taxon>Streptophyta</taxon>
        <taxon>Embryophyta</taxon>
        <taxon>Tracheophyta</taxon>
        <taxon>Spermatophyta</taxon>
        <taxon>Magnoliopsida</taxon>
        <taxon>Ranunculales</taxon>
        <taxon>Ranunculaceae</taxon>
        <taxon>Thalictroideae</taxon>
        <taxon>Thalictrum</taxon>
    </lineage>
</organism>
<dbReference type="PANTHER" id="PTHR34950">
    <property type="entry name" value="OS04G0457400 PROTEIN"/>
    <property type="match status" value="1"/>
</dbReference>
<dbReference type="EMBL" id="JABWDY010028579">
    <property type="protein sequence ID" value="KAF5186985.1"/>
    <property type="molecule type" value="Genomic_DNA"/>
</dbReference>
<feature type="region of interest" description="Disordered" evidence="2">
    <location>
        <begin position="44"/>
        <end position="66"/>
    </location>
</feature>